<accession>A0ACC1BKK7</accession>
<evidence type="ECO:0000313" key="2">
    <source>
        <dbReference type="Proteomes" id="UP001164250"/>
    </source>
</evidence>
<keyword evidence="2" id="KW-1185">Reference proteome</keyword>
<gene>
    <name evidence="1" type="ORF">Patl1_21631</name>
</gene>
<organism evidence="1 2">
    <name type="scientific">Pistacia atlantica</name>
    <dbReference type="NCBI Taxonomy" id="434234"/>
    <lineage>
        <taxon>Eukaryota</taxon>
        <taxon>Viridiplantae</taxon>
        <taxon>Streptophyta</taxon>
        <taxon>Embryophyta</taxon>
        <taxon>Tracheophyta</taxon>
        <taxon>Spermatophyta</taxon>
        <taxon>Magnoliopsida</taxon>
        <taxon>eudicotyledons</taxon>
        <taxon>Gunneridae</taxon>
        <taxon>Pentapetalae</taxon>
        <taxon>rosids</taxon>
        <taxon>malvids</taxon>
        <taxon>Sapindales</taxon>
        <taxon>Anacardiaceae</taxon>
        <taxon>Pistacia</taxon>
    </lineage>
</organism>
<sequence length="95" mass="11023">MKKDTRGQVKKLASFPGEPFVNEEEVDKILWRCSLERLKNLEVNKSGIDPWDGLAYKTYFRLGNVGDWKNSLTLEMKDRLEDVTREKFQGSGLDL</sequence>
<evidence type="ECO:0000313" key="1">
    <source>
        <dbReference type="EMBL" id="KAJ0099396.1"/>
    </source>
</evidence>
<name>A0ACC1BKK7_9ROSI</name>
<dbReference type="EMBL" id="CM047900">
    <property type="protein sequence ID" value="KAJ0099396.1"/>
    <property type="molecule type" value="Genomic_DNA"/>
</dbReference>
<reference evidence="2" key="1">
    <citation type="journal article" date="2023" name="G3 (Bethesda)">
        <title>Genome assembly and association tests identify interacting loci associated with vigor, precocity, and sex in interspecific pistachio rootstocks.</title>
        <authorList>
            <person name="Palmer W."/>
            <person name="Jacygrad E."/>
            <person name="Sagayaradj S."/>
            <person name="Cavanaugh K."/>
            <person name="Han R."/>
            <person name="Bertier L."/>
            <person name="Beede B."/>
            <person name="Kafkas S."/>
            <person name="Golino D."/>
            <person name="Preece J."/>
            <person name="Michelmore R."/>
        </authorList>
    </citation>
    <scope>NUCLEOTIDE SEQUENCE [LARGE SCALE GENOMIC DNA]</scope>
</reference>
<proteinExistence type="predicted"/>
<comment type="caution">
    <text evidence="1">The sequence shown here is derived from an EMBL/GenBank/DDBJ whole genome shotgun (WGS) entry which is preliminary data.</text>
</comment>
<dbReference type="Proteomes" id="UP001164250">
    <property type="component" value="Chromosome 4"/>
</dbReference>
<protein>
    <submittedName>
        <fullName evidence="1">Uncharacterized protein</fullName>
    </submittedName>
</protein>